<feature type="compositionally biased region" description="Basic and acidic residues" evidence="1">
    <location>
        <begin position="343"/>
        <end position="365"/>
    </location>
</feature>
<proteinExistence type="predicted"/>
<sequence length="563" mass="66537">MGKKSKLPKSKMKVNLARQKRMAMAMIKKDQTADNHDVLNPDVNPEFKEQHLSIYGHRLMSNRDLRAMEVAELFMEWASDDSQPNGLREGLPEDSARGINLVLDDFEDICRRHGEEQEDAFTIFAHEWKWYPPVLKMFKPVEVGRWELAVYDILYNYCLRPVEFNSLTMNQFIAWLCSNGRVPKDFCKRVEKECLSRGGIKYSEFLQLLKAYVDAEPEEKERKKRLHDFFANNKPPKLKAIGLQEFDQYKRDVIKIAQTNRDILLLWDEEFAHWLRQGFNEFPELNNQIRWRAFELAARLDESRPPSCKAVNMLFGDLLIEMEDYIYDQHDLWVRQQNIEARRSSEKVESQQQEAETRAPEEQRVEAQAPQQETAEAQVPQAKTEFEWEPQAPEPNKQIQLEDMLNEILHNEKRIHLHKARIQTNRAEGKGTSDDDRQLQVLHQRELQCLEMLKELRQEQERRTIQCERAMSQNTIPQATNDEMPTYQEIVTKEITPPEAALREIVTPQRHHPYIPDSKVSYPQSYDENGSGLPCDPDYERLQRCRMAEIRRQRLTRRTTKTR</sequence>
<feature type="region of interest" description="Disordered" evidence="1">
    <location>
        <begin position="512"/>
        <end position="535"/>
    </location>
</feature>
<dbReference type="EMBL" id="QZAF01000089">
    <property type="protein sequence ID" value="THV73510.1"/>
    <property type="molecule type" value="Genomic_DNA"/>
</dbReference>
<evidence type="ECO:0000313" key="2">
    <source>
        <dbReference type="EMBL" id="THV73510.1"/>
    </source>
</evidence>
<accession>A0A4S8SR74</accession>
<name>A0A4S8SR74_AURPU</name>
<evidence type="ECO:0000256" key="1">
    <source>
        <dbReference type="SAM" id="MobiDB-lite"/>
    </source>
</evidence>
<feature type="compositionally biased region" description="Low complexity" evidence="1">
    <location>
        <begin position="366"/>
        <end position="380"/>
    </location>
</feature>
<dbReference type="AlphaFoldDB" id="A0A4S8SR74"/>
<organism evidence="2 3">
    <name type="scientific">Aureobasidium pullulans</name>
    <name type="common">Black yeast</name>
    <name type="synonym">Pullularia pullulans</name>
    <dbReference type="NCBI Taxonomy" id="5580"/>
    <lineage>
        <taxon>Eukaryota</taxon>
        <taxon>Fungi</taxon>
        <taxon>Dikarya</taxon>
        <taxon>Ascomycota</taxon>
        <taxon>Pezizomycotina</taxon>
        <taxon>Dothideomycetes</taxon>
        <taxon>Dothideomycetidae</taxon>
        <taxon>Dothideales</taxon>
        <taxon>Saccotheciaceae</taxon>
        <taxon>Aureobasidium</taxon>
    </lineage>
</organism>
<protein>
    <submittedName>
        <fullName evidence="2">Uncharacterized protein</fullName>
    </submittedName>
</protein>
<comment type="caution">
    <text evidence="2">The sequence shown here is derived from an EMBL/GenBank/DDBJ whole genome shotgun (WGS) entry which is preliminary data.</text>
</comment>
<reference evidence="2 3" key="1">
    <citation type="submission" date="2018-10" db="EMBL/GenBank/DDBJ databases">
        <title>Fifty Aureobasidium pullulans genomes reveal a recombining polyextremotolerant generalist.</title>
        <authorList>
            <person name="Gostincar C."/>
            <person name="Turk M."/>
            <person name="Zajc J."/>
            <person name="Gunde-Cimerman N."/>
        </authorList>
    </citation>
    <scope>NUCLEOTIDE SEQUENCE [LARGE SCALE GENOMIC DNA]</scope>
    <source>
        <strain evidence="2 3">EXF-11900</strain>
    </source>
</reference>
<dbReference type="Proteomes" id="UP000304951">
    <property type="component" value="Unassembled WGS sequence"/>
</dbReference>
<feature type="region of interest" description="Disordered" evidence="1">
    <location>
        <begin position="343"/>
        <end position="380"/>
    </location>
</feature>
<gene>
    <name evidence="2" type="ORF">D6D28_03208</name>
</gene>
<evidence type="ECO:0000313" key="3">
    <source>
        <dbReference type="Proteomes" id="UP000304951"/>
    </source>
</evidence>